<name>A0A7E4VXE7_PANRE</name>
<sequence length="226" mass="27150">MLRKQYLHCLFILVYHHKVDFIHRVFRLTSIIMPFIEYENENLPSRNLPYGFKSRLIELAPLNDAFKVSIACPEVKTLRQRRRRFYNHIYVTDDKRIRNIAMKESCENLDFQWLRYLADGPFTIDPTWQTVLLVDDIVCKNRPLYVNDTLVLDLKLVESYDRLVPLIVGPYSRLVLYGHFTWDQIKNLIHDNVKQVRIMNKIEVYQRDYNEVVKFMNSFGRGFVNK</sequence>
<accession>A0A7E4VXE7</accession>
<organism evidence="1 2">
    <name type="scientific">Panagrellus redivivus</name>
    <name type="common">Microworm</name>
    <dbReference type="NCBI Taxonomy" id="6233"/>
    <lineage>
        <taxon>Eukaryota</taxon>
        <taxon>Metazoa</taxon>
        <taxon>Ecdysozoa</taxon>
        <taxon>Nematoda</taxon>
        <taxon>Chromadorea</taxon>
        <taxon>Rhabditida</taxon>
        <taxon>Tylenchina</taxon>
        <taxon>Panagrolaimomorpha</taxon>
        <taxon>Panagrolaimoidea</taxon>
        <taxon>Panagrolaimidae</taxon>
        <taxon>Panagrellus</taxon>
    </lineage>
</organism>
<keyword evidence="1" id="KW-1185">Reference proteome</keyword>
<dbReference type="AlphaFoldDB" id="A0A7E4VXE7"/>
<reference evidence="2" key="2">
    <citation type="submission" date="2020-10" db="UniProtKB">
        <authorList>
            <consortium name="WormBaseParasite"/>
        </authorList>
    </citation>
    <scope>IDENTIFICATION</scope>
</reference>
<dbReference type="WBParaSite" id="Pan_g4411.t1">
    <property type="protein sequence ID" value="Pan_g4411.t1"/>
    <property type="gene ID" value="Pan_g4411"/>
</dbReference>
<reference evidence="1" key="1">
    <citation type="journal article" date="2013" name="Genetics">
        <title>The draft genome and transcriptome of Panagrellus redivivus are shaped by the harsh demands of a free-living lifestyle.</title>
        <authorList>
            <person name="Srinivasan J."/>
            <person name="Dillman A.R."/>
            <person name="Macchietto M.G."/>
            <person name="Heikkinen L."/>
            <person name="Lakso M."/>
            <person name="Fracchia K.M."/>
            <person name="Antoshechkin I."/>
            <person name="Mortazavi A."/>
            <person name="Wong G."/>
            <person name="Sternberg P.W."/>
        </authorList>
    </citation>
    <scope>NUCLEOTIDE SEQUENCE [LARGE SCALE GENOMIC DNA]</scope>
    <source>
        <strain evidence="1">MT8872</strain>
    </source>
</reference>
<evidence type="ECO:0000313" key="2">
    <source>
        <dbReference type="WBParaSite" id="Pan_g4411.t1"/>
    </source>
</evidence>
<proteinExistence type="predicted"/>
<evidence type="ECO:0000313" key="1">
    <source>
        <dbReference type="Proteomes" id="UP000492821"/>
    </source>
</evidence>
<dbReference type="Proteomes" id="UP000492821">
    <property type="component" value="Unassembled WGS sequence"/>
</dbReference>
<protein>
    <submittedName>
        <fullName evidence="2">Recep_L_domain domain-containing protein</fullName>
    </submittedName>
</protein>